<feature type="active site" description="Charge relay system" evidence="5">
    <location>
        <position position="341"/>
    </location>
</feature>
<evidence type="ECO:0000256" key="4">
    <source>
        <dbReference type="ARBA" id="ARBA00022825"/>
    </source>
</evidence>
<keyword evidence="3 5" id="KW-0378">Hydrolase</keyword>
<dbReference type="SUPFAM" id="SSF52743">
    <property type="entry name" value="Subtilisin-like"/>
    <property type="match status" value="1"/>
</dbReference>
<dbReference type="Pfam" id="PF00082">
    <property type="entry name" value="Peptidase_S8"/>
    <property type="match status" value="1"/>
</dbReference>
<dbReference type="PROSITE" id="PS51892">
    <property type="entry name" value="SUBTILASE"/>
    <property type="match status" value="1"/>
</dbReference>
<dbReference type="RefSeq" id="WP_092856882.1">
    <property type="nucleotide sequence ID" value="NZ_FOQH01000001.1"/>
</dbReference>
<dbReference type="GO" id="GO:0004252">
    <property type="term" value="F:serine-type endopeptidase activity"/>
    <property type="evidence" value="ECO:0007669"/>
    <property type="project" value="UniProtKB-UniRule"/>
</dbReference>
<evidence type="ECO:0000313" key="9">
    <source>
        <dbReference type="Proteomes" id="UP000199377"/>
    </source>
</evidence>
<evidence type="ECO:0000256" key="2">
    <source>
        <dbReference type="ARBA" id="ARBA00022670"/>
    </source>
</evidence>
<dbReference type="EMBL" id="FOQH01000001">
    <property type="protein sequence ID" value="SFH62959.1"/>
    <property type="molecule type" value="Genomic_DNA"/>
</dbReference>
<gene>
    <name evidence="8" type="ORF">SAMN05216258_101168</name>
</gene>
<dbReference type="PANTHER" id="PTHR43806:SF11">
    <property type="entry name" value="CEREVISIN-RELATED"/>
    <property type="match status" value="1"/>
</dbReference>
<dbReference type="InterPro" id="IPR022398">
    <property type="entry name" value="Peptidase_S8_His-AS"/>
</dbReference>
<dbReference type="Gene3D" id="3.40.50.200">
    <property type="entry name" value="Peptidase S8/S53 domain"/>
    <property type="match status" value="1"/>
</dbReference>
<dbReference type="InterPro" id="IPR050131">
    <property type="entry name" value="Peptidase_S8_subtilisin-like"/>
</dbReference>
<feature type="domain" description="Peptidase S8/S53" evidence="7">
    <location>
        <begin position="157"/>
        <end position="374"/>
    </location>
</feature>
<dbReference type="STRING" id="1114924.SAMN05216258_101168"/>
<dbReference type="InterPro" id="IPR036852">
    <property type="entry name" value="Peptidase_S8/S53_dom_sf"/>
</dbReference>
<dbReference type="PRINTS" id="PR00723">
    <property type="entry name" value="SUBTILISIN"/>
</dbReference>
<feature type="active site" description="Charge relay system" evidence="5">
    <location>
        <position position="166"/>
    </location>
</feature>
<evidence type="ECO:0000256" key="6">
    <source>
        <dbReference type="SAM" id="SignalP"/>
    </source>
</evidence>
<sequence>MIPRGSRRALGLVGALLLGAACAPQAQEALPAAEAPPWRLADADSLDRPDHLILTVPLDDPEALAAVAAEIERRYGVRLAAEWPLNAIAVHCLVIDASGIPDVDALIEAMRADARIRTVQRMQSFQVLALHYGDPLFPAQTALALLNAPRAHQGSTGAGVRVGVVDSAIDARHSDLAPRLADARDFVAREPGEAAEAHGTAVASLIAAEADNARGIVGVAPGVDLVGLRACWQREDGGGSCSSFSLARALNFAILNRIRVLNLSLGGPPDPLLAELVEKALADGAVVIAAWGEQARPAFPASMPGVIAAGGAQGGRGLPAPEVDVISAAPGEAYNYVSGSSVATAHVAGVAALLLAARPELTSAEISHALSSSVVLRDGQPTLDACEALRAVNARHESCSG</sequence>
<dbReference type="AlphaFoldDB" id="A0A1I3BM03"/>
<feature type="signal peptide" evidence="6">
    <location>
        <begin position="1"/>
        <end position="26"/>
    </location>
</feature>
<evidence type="ECO:0000259" key="7">
    <source>
        <dbReference type="Pfam" id="PF00082"/>
    </source>
</evidence>
<keyword evidence="9" id="KW-1185">Reference proteome</keyword>
<dbReference type="InterPro" id="IPR006311">
    <property type="entry name" value="TAT_signal"/>
</dbReference>
<evidence type="ECO:0000256" key="1">
    <source>
        <dbReference type="ARBA" id="ARBA00011073"/>
    </source>
</evidence>
<dbReference type="PROSITE" id="PS51257">
    <property type="entry name" value="PROKAR_LIPOPROTEIN"/>
    <property type="match status" value="1"/>
</dbReference>
<keyword evidence="4 5" id="KW-0720">Serine protease</keyword>
<name>A0A1I3BM03_9RHOB</name>
<proteinExistence type="inferred from homology"/>
<dbReference type="InterPro" id="IPR000209">
    <property type="entry name" value="Peptidase_S8/S53_dom"/>
</dbReference>
<protein>
    <submittedName>
        <fullName evidence="8">Serine protease, subtilisin family</fullName>
    </submittedName>
</protein>
<keyword evidence="6" id="KW-0732">Signal</keyword>
<dbReference type="PROSITE" id="PS00137">
    <property type="entry name" value="SUBTILASE_HIS"/>
    <property type="match status" value="1"/>
</dbReference>
<feature type="chain" id="PRO_5011624114" evidence="6">
    <location>
        <begin position="27"/>
        <end position="401"/>
    </location>
</feature>
<reference evidence="8 9" key="1">
    <citation type="submission" date="2016-10" db="EMBL/GenBank/DDBJ databases">
        <authorList>
            <person name="de Groot N.N."/>
        </authorList>
    </citation>
    <scope>NUCLEOTIDE SEQUENCE [LARGE SCALE GENOMIC DNA]</scope>
    <source>
        <strain evidence="8 9">CGMCC 1.11030</strain>
    </source>
</reference>
<evidence type="ECO:0000313" key="8">
    <source>
        <dbReference type="EMBL" id="SFH62959.1"/>
    </source>
</evidence>
<dbReference type="PANTHER" id="PTHR43806">
    <property type="entry name" value="PEPTIDASE S8"/>
    <property type="match status" value="1"/>
</dbReference>
<comment type="similarity">
    <text evidence="1 5">Belongs to the peptidase S8 family.</text>
</comment>
<dbReference type="PROSITE" id="PS51318">
    <property type="entry name" value="TAT"/>
    <property type="match status" value="1"/>
</dbReference>
<organism evidence="8 9">
    <name type="scientific">Albimonas pacifica</name>
    <dbReference type="NCBI Taxonomy" id="1114924"/>
    <lineage>
        <taxon>Bacteria</taxon>
        <taxon>Pseudomonadati</taxon>
        <taxon>Pseudomonadota</taxon>
        <taxon>Alphaproteobacteria</taxon>
        <taxon>Rhodobacterales</taxon>
        <taxon>Paracoccaceae</taxon>
        <taxon>Albimonas</taxon>
    </lineage>
</organism>
<evidence type="ECO:0000256" key="5">
    <source>
        <dbReference type="PROSITE-ProRule" id="PRU01240"/>
    </source>
</evidence>
<dbReference type="OrthoDB" id="5405281at2"/>
<dbReference type="Proteomes" id="UP000199377">
    <property type="component" value="Unassembled WGS sequence"/>
</dbReference>
<evidence type="ECO:0000256" key="3">
    <source>
        <dbReference type="ARBA" id="ARBA00022801"/>
    </source>
</evidence>
<dbReference type="InterPro" id="IPR015500">
    <property type="entry name" value="Peptidase_S8_subtilisin-rel"/>
</dbReference>
<keyword evidence="2 5" id="KW-0645">Protease</keyword>
<accession>A0A1I3BM03</accession>
<feature type="active site" description="Charge relay system" evidence="5">
    <location>
        <position position="198"/>
    </location>
</feature>
<dbReference type="GO" id="GO:0006508">
    <property type="term" value="P:proteolysis"/>
    <property type="evidence" value="ECO:0007669"/>
    <property type="project" value="UniProtKB-KW"/>
</dbReference>